<dbReference type="Gene3D" id="3.30.200.20">
    <property type="entry name" value="Phosphorylase Kinase, domain 1"/>
    <property type="match status" value="1"/>
</dbReference>
<dbReference type="GO" id="GO:0060211">
    <property type="term" value="P:regulation of nuclear-transcribed mRNA poly(A) tail shortening"/>
    <property type="evidence" value="ECO:0007669"/>
    <property type="project" value="UniProtKB-ARBA"/>
</dbReference>
<feature type="compositionally biased region" description="Polar residues" evidence="12">
    <location>
        <begin position="187"/>
        <end position="203"/>
    </location>
</feature>
<dbReference type="GO" id="GO:0032511">
    <property type="term" value="P:late endosome to vacuole transport via multivesicular body sorting pathway"/>
    <property type="evidence" value="ECO:0007669"/>
    <property type="project" value="UniProtKB-ARBA"/>
</dbReference>
<feature type="compositionally biased region" description="Polar residues" evidence="12">
    <location>
        <begin position="55"/>
        <end position="65"/>
    </location>
</feature>
<comment type="catalytic activity">
    <reaction evidence="9">
        <text>L-seryl-[protein] + ATP = O-phospho-L-seryl-[protein] + ADP + H(+)</text>
        <dbReference type="Rhea" id="RHEA:17989"/>
        <dbReference type="Rhea" id="RHEA-COMP:9863"/>
        <dbReference type="Rhea" id="RHEA-COMP:11604"/>
        <dbReference type="ChEBI" id="CHEBI:15378"/>
        <dbReference type="ChEBI" id="CHEBI:29999"/>
        <dbReference type="ChEBI" id="CHEBI:30616"/>
        <dbReference type="ChEBI" id="CHEBI:83421"/>
        <dbReference type="ChEBI" id="CHEBI:456216"/>
        <dbReference type="EC" id="2.7.11.1"/>
    </reaction>
</comment>
<comment type="similarity">
    <text evidence="1">Belongs to the protein kinase superfamily. AGC Ser/Thr protein kinase family. PDPK1 subfamily.</text>
</comment>
<dbReference type="InterPro" id="IPR039046">
    <property type="entry name" value="PDPK1"/>
</dbReference>
<evidence type="ECO:0000259" key="13">
    <source>
        <dbReference type="PROSITE" id="PS50011"/>
    </source>
</evidence>
<gene>
    <name evidence="14" type="ORF">CANINC_000472</name>
</gene>
<dbReference type="Gene3D" id="1.10.510.10">
    <property type="entry name" value="Transferase(Phosphotransferase) domain 1"/>
    <property type="match status" value="1"/>
</dbReference>
<evidence type="ECO:0000256" key="10">
    <source>
        <dbReference type="PROSITE-ProRule" id="PRU10141"/>
    </source>
</evidence>
<dbReference type="Pfam" id="PF00069">
    <property type="entry name" value="Pkinase"/>
    <property type="match status" value="1"/>
</dbReference>
<feature type="binding site" evidence="10">
    <location>
        <position position="407"/>
    </location>
    <ligand>
        <name>ATP</name>
        <dbReference type="ChEBI" id="CHEBI:30616"/>
    </ligand>
</feature>
<dbReference type="InterPro" id="IPR011009">
    <property type="entry name" value="Kinase-like_dom_sf"/>
</dbReference>
<evidence type="ECO:0000256" key="5">
    <source>
        <dbReference type="ARBA" id="ARBA00022741"/>
    </source>
</evidence>
<dbReference type="PANTHER" id="PTHR24356:SF163">
    <property type="entry name" value="3-PHOSPHOINOSITIDE-DEPENDENT PROTEIN KINASE 1-RELATED"/>
    <property type="match status" value="1"/>
</dbReference>
<evidence type="ECO:0000256" key="7">
    <source>
        <dbReference type="ARBA" id="ARBA00022840"/>
    </source>
</evidence>
<feature type="compositionally biased region" description="Polar residues" evidence="12">
    <location>
        <begin position="724"/>
        <end position="734"/>
    </location>
</feature>
<evidence type="ECO:0000313" key="15">
    <source>
        <dbReference type="Proteomes" id="UP000307173"/>
    </source>
</evidence>
<sequence>MTDPIHNDYNYRSLDPSPSAMDTNEYSDIYDDYMVSTPRSGDSMHFEMQGPHTPSDPNSNFPNKLNSANHNSFSDDSFDSSFADLSLKTPYLSLKTPLGTPGSTNSTQFIRTPATPPQVLATNKEPFPQSQENRIASNEKHNSKVPALLGITTGLKYYKKIRKSIGNAASPHSSKAKPSLEVATGSKPIQSENSVQLSQLSQHKSTEIPPVPAPLNFSENITDDDVSDNQDVEIHLSDQDPLWSPTVQYNGTDNVSDLDEDVPHSALYAIPQTINHTVANPNSHDVNIVESKFDIVNDDTYHDVIDDSDDEEEEEEEDEDLDDEEVERLRMQSHAKKQDMYQQYVTPITSPVNKNDATIITNIEGQEPQIIRKGIQDFKLGKELGEGSYSTVMLGTDIATGINYAIKILNKRHIIKEKKVKYVNIEKNALNRLGDRNGIIGLHYTFQDATSLYFVLDYAENGELLSLIKRHGTLNESSAKHYTVQLIDAIDYMHSNGVIHRDLKPENILIDKNMRLQVTDFGTAKLLDADDSGKYPTDTRATSFVGTAEYVSPELLNEKYCGKAADVWSLGCIIFQMIAGKPPFKANNEYQTFQKIQKLQYAFTAGFPIIIRDLIKRVLVLKPRERLTIKDIKQHLWFKNIDWNNDEQIWDTIPPELGPYKISAKSMKPMPELDSQYPNGSSTSIQRLKSSNAVSGSRTGTAKLSNFRSTSSSSTVNCKSSTNPSTKQSKTKPTNAAAAVALYGTTVKKSSSSSVSPPVSKPIVRNVSSSPNMSSQEQHAAAELILKARMNQQKDLKLQQLKERERRRKAQKQHELKLKNQAQAQLKMKQEKELKAQIEKSEHEKLVMERVRLDLETKEREKREEEAKKAHQKELVDQELIALQKEQSNSKISGESKANVDVIPGTNIPRPVLNTRVNSRPSSSSRSRNNSSFKLKRTSEVPPMTTIDVKCSDFLIHPDERVLKVGAVEECRELTSTFQKKYRGMIIESPLGYKSKDTINLDSIGVDDDVNSVKLCDIDIDDELTKEESDASVSEPPTSAQKFRNFFTVKPAPLLDNKFVSRRMLVTTFGRALIMREIIAKDKVKYHLTTEINLTNSDIKFVEIVGERKSRNVKTGMFAVVSDRLTICLEVDRADVSQWTQCLATSRILEKERKLNNILALQHEILETHEESNAFTAASLATQKGSSAIYNAAVSTDDGNIENIASTPLSKARKPPPIPPTRNSSGPSVVRSHERKKSNGAGPMISAAINKAVSLASVNAGVGVKTDQKKITEQNSKFLARSRFQ</sequence>
<comment type="catalytic activity">
    <reaction evidence="8">
        <text>L-threonyl-[protein] + ATP = O-phospho-L-threonyl-[protein] + ADP + H(+)</text>
        <dbReference type="Rhea" id="RHEA:46608"/>
        <dbReference type="Rhea" id="RHEA-COMP:11060"/>
        <dbReference type="Rhea" id="RHEA-COMP:11605"/>
        <dbReference type="ChEBI" id="CHEBI:15378"/>
        <dbReference type="ChEBI" id="CHEBI:30013"/>
        <dbReference type="ChEBI" id="CHEBI:30616"/>
        <dbReference type="ChEBI" id="CHEBI:61977"/>
        <dbReference type="ChEBI" id="CHEBI:456216"/>
        <dbReference type="EC" id="2.7.11.1"/>
    </reaction>
</comment>
<keyword evidence="5 10" id="KW-0547">Nucleotide-binding</keyword>
<dbReference type="PANTHER" id="PTHR24356">
    <property type="entry name" value="SERINE/THREONINE-PROTEIN KINASE"/>
    <property type="match status" value="1"/>
</dbReference>
<keyword evidence="3" id="KW-0723">Serine/threonine-protein kinase</keyword>
<dbReference type="InterPro" id="IPR000719">
    <property type="entry name" value="Prot_kinase_dom"/>
</dbReference>
<dbReference type="PROSITE" id="PS50011">
    <property type="entry name" value="PROTEIN_KINASE_DOM"/>
    <property type="match status" value="1"/>
</dbReference>
<dbReference type="GO" id="GO:0000196">
    <property type="term" value="P:cell integrity MAPK cascade"/>
    <property type="evidence" value="ECO:0007669"/>
    <property type="project" value="UniProtKB-ARBA"/>
</dbReference>
<dbReference type="GO" id="GO:0030447">
    <property type="term" value="P:filamentous growth"/>
    <property type="evidence" value="ECO:0007669"/>
    <property type="project" value="UniProtKB-ARBA"/>
</dbReference>
<evidence type="ECO:0000256" key="2">
    <source>
        <dbReference type="ARBA" id="ARBA00012513"/>
    </source>
</evidence>
<feature type="compositionally biased region" description="Low complexity" evidence="12">
    <location>
        <begin position="918"/>
        <end position="932"/>
    </location>
</feature>
<evidence type="ECO:0000256" key="4">
    <source>
        <dbReference type="ARBA" id="ARBA00022679"/>
    </source>
</evidence>
<keyword evidence="11" id="KW-0175">Coiled coil</keyword>
<evidence type="ECO:0000256" key="12">
    <source>
        <dbReference type="SAM" id="MobiDB-lite"/>
    </source>
</evidence>
<dbReference type="CDD" id="cd05581">
    <property type="entry name" value="STKc_PDK1"/>
    <property type="match status" value="1"/>
</dbReference>
<organism evidence="14 15">
    <name type="scientific">Pichia inconspicua</name>
    <dbReference type="NCBI Taxonomy" id="52247"/>
    <lineage>
        <taxon>Eukaryota</taxon>
        <taxon>Fungi</taxon>
        <taxon>Dikarya</taxon>
        <taxon>Ascomycota</taxon>
        <taxon>Saccharomycotina</taxon>
        <taxon>Pichiomycetes</taxon>
        <taxon>Pichiales</taxon>
        <taxon>Pichiaceae</taxon>
        <taxon>Pichia</taxon>
    </lineage>
</organism>
<dbReference type="Proteomes" id="UP000307173">
    <property type="component" value="Unassembled WGS sequence"/>
</dbReference>
<evidence type="ECO:0000256" key="11">
    <source>
        <dbReference type="SAM" id="Coils"/>
    </source>
</evidence>
<comment type="caution">
    <text evidence="14">The sequence shown here is derived from an EMBL/GenBank/DDBJ whole genome shotgun (WGS) entry which is preliminary data.</text>
</comment>
<dbReference type="SUPFAM" id="SSF56112">
    <property type="entry name" value="Protein kinase-like (PK-like)"/>
    <property type="match status" value="1"/>
</dbReference>
<dbReference type="EC" id="2.7.11.1" evidence="2"/>
<evidence type="ECO:0000313" key="14">
    <source>
        <dbReference type="EMBL" id="TID30950.1"/>
    </source>
</evidence>
<dbReference type="InterPro" id="IPR017441">
    <property type="entry name" value="Protein_kinase_ATP_BS"/>
</dbReference>
<dbReference type="STRING" id="52247.A0A4V4NG80"/>
<dbReference type="GO" id="GO:0010606">
    <property type="term" value="P:positive regulation of cytoplasmic mRNA processing body assembly"/>
    <property type="evidence" value="ECO:0007669"/>
    <property type="project" value="UniProtKB-ARBA"/>
</dbReference>
<feature type="compositionally biased region" description="Low complexity" evidence="12">
    <location>
        <begin position="168"/>
        <end position="179"/>
    </location>
</feature>
<feature type="region of interest" description="Disordered" evidence="12">
    <location>
        <begin position="37"/>
        <end position="68"/>
    </location>
</feature>
<evidence type="ECO:0000256" key="1">
    <source>
        <dbReference type="ARBA" id="ARBA00010006"/>
    </source>
</evidence>
<feature type="region of interest" description="Disordered" evidence="12">
    <location>
        <begin position="1206"/>
        <end position="1242"/>
    </location>
</feature>
<feature type="domain" description="Protein kinase" evidence="13">
    <location>
        <begin position="378"/>
        <end position="638"/>
    </location>
</feature>
<feature type="compositionally biased region" description="Polar residues" evidence="12">
    <location>
        <begin position="676"/>
        <end position="704"/>
    </location>
</feature>
<feature type="region of interest" description="Disordered" evidence="12">
    <location>
        <begin position="299"/>
        <end position="325"/>
    </location>
</feature>
<keyword evidence="6" id="KW-0418">Kinase</keyword>
<dbReference type="FunFam" id="3.30.200.20:FF:000191">
    <property type="entry name" value="3-phosphoinositide-dependent protein kinase 2-like"/>
    <property type="match status" value="1"/>
</dbReference>
<keyword evidence="15" id="KW-1185">Reference proteome</keyword>
<dbReference type="PROSITE" id="PS00107">
    <property type="entry name" value="PROTEIN_KINASE_ATP"/>
    <property type="match status" value="1"/>
</dbReference>
<dbReference type="PROSITE" id="PS00108">
    <property type="entry name" value="PROTEIN_KINASE_ST"/>
    <property type="match status" value="1"/>
</dbReference>
<protein>
    <recommendedName>
        <fullName evidence="2">non-specific serine/threonine protein kinase</fullName>
        <ecNumber evidence="2">2.7.11.1</ecNumber>
    </recommendedName>
</protein>
<accession>A0A4V4NG80</accession>
<evidence type="ECO:0000256" key="6">
    <source>
        <dbReference type="ARBA" id="ARBA00022777"/>
    </source>
</evidence>
<evidence type="ECO:0000256" key="8">
    <source>
        <dbReference type="ARBA" id="ARBA00047899"/>
    </source>
</evidence>
<dbReference type="GO" id="GO:0005524">
    <property type="term" value="F:ATP binding"/>
    <property type="evidence" value="ECO:0007669"/>
    <property type="project" value="UniProtKB-UniRule"/>
</dbReference>
<feature type="region of interest" description="Disordered" evidence="12">
    <location>
        <begin position="886"/>
        <end position="939"/>
    </location>
</feature>
<proteinExistence type="inferred from homology"/>
<evidence type="ECO:0000256" key="9">
    <source>
        <dbReference type="ARBA" id="ARBA00048679"/>
    </source>
</evidence>
<keyword evidence="7 10" id="KW-0067">ATP-binding</keyword>
<dbReference type="GO" id="GO:0004674">
    <property type="term" value="F:protein serine/threonine kinase activity"/>
    <property type="evidence" value="ECO:0007669"/>
    <property type="project" value="UniProtKB-KW"/>
</dbReference>
<dbReference type="InterPro" id="IPR008271">
    <property type="entry name" value="Ser/Thr_kinase_AS"/>
</dbReference>
<dbReference type="InterPro" id="IPR050236">
    <property type="entry name" value="Ser_Thr_kinase_AGC"/>
</dbReference>
<feature type="region of interest" description="Disordered" evidence="12">
    <location>
        <begin position="1"/>
        <end position="25"/>
    </location>
</feature>
<feature type="compositionally biased region" description="Low complexity" evidence="12">
    <location>
        <begin position="705"/>
        <end position="723"/>
    </location>
</feature>
<feature type="compositionally biased region" description="Acidic residues" evidence="12">
    <location>
        <begin position="306"/>
        <end position="325"/>
    </location>
</feature>
<dbReference type="EMBL" id="SELW01000083">
    <property type="protein sequence ID" value="TID30950.1"/>
    <property type="molecule type" value="Genomic_DNA"/>
</dbReference>
<name>A0A4V4NG80_9ASCO</name>
<keyword evidence="4" id="KW-0808">Transferase</keyword>
<dbReference type="OrthoDB" id="347657at2759"/>
<feature type="region of interest" description="Disordered" evidence="12">
    <location>
        <begin position="166"/>
        <end position="212"/>
    </location>
</feature>
<reference evidence="14 15" key="1">
    <citation type="journal article" date="2019" name="Front. Genet.">
        <title>Whole-Genome Sequencing of the Opportunistic Yeast Pathogen Candida inconspicua Uncovers Its Hybrid Origin.</title>
        <authorList>
            <person name="Mixao V."/>
            <person name="Hansen A.P."/>
            <person name="Saus E."/>
            <person name="Boekhout T."/>
            <person name="Lass-Florl C."/>
            <person name="Gabaldon T."/>
        </authorList>
    </citation>
    <scope>NUCLEOTIDE SEQUENCE [LARGE SCALE GENOMIC DNA]</scope>
    <source>
        <strain evidence="14 15">CBS 180</strain>
    </source>
</reference>
<dbReference type="SMART" id="SM00220">
    <property type="entry name" value="S_TKc"/>
    <property type="match status" value="1"/>
</dbReference>
<dbReference type="FunFam" id="1.10.510.10:FF:000534">
    <property type="entry name" value="Serine/threonine-protein kinase PKH2"/>
    <property type="match status" value="1"/>
</dbReference>
<feature type="region of interest" description="Disordered" evidence="12">
    <location>
        <begin position="669"/>
        <end position="735"/>
    </location>
</feature>
<feature type="coiled-coil region" evidence="11">
    <location>
        <begin position="819"/>
        <end position="875"/>
    </location>
</feature>
<evidence type="ECO:0000256" key="3">
    <source>
        <dbReference type="ARBA" id="ARBA00022527"/>
    </source>
</evidence>